<dbReference type="Pfam" id="PF13347">
    <property type="entry name" value="MFS_2"/>
    <property type="match status" value="1"/>
</dbReference>
<dbReference type="RefSeq" id="WP_148068336.1">
    <property type="nucleotide sequence ID" value="NZ_VRZA01000003.1"/>
</dbReference>
<protein>
    <submittedName>
        <fullName evidence="3">MFS transporter</fullName>
    </submittedName>
</protein>
<keyword evidence="2" id="KW-1133">Transmembrane helix</keyword>
<sequence>MINLRTRFFYGSGGAVYAAKESAYAMFILLFYTQVLGLGGTVTGAIIALSLVWDSVSDPLVGSLSDRLRSRWGRRHPFMALSIVPLGLGFIGLFSPPPAVVASQGVLAAWLLFWSLWVRTFVTTFCIPHLALSAELTSDYHERSQILGTRLGFLFLFSVLLPAAGLLLIFPTAGGVDGRFIASNYPWYGALSCAAVWLAATLCTFGTRRYIRSSRSAPVPRNGRGLGALTRDLLRTLENRRFRTLIGYEFACMAAYGVIISLNMLVWTYLWEFSPGESSIILSLPSIIAISLVMLSMGPLGRRFPKHRLVQWSMAGMILNCLWLYPLKLAGLLPDNDGTLVFALNFLFMLFFMYFFLLRSIYTQSVVADITDEHELSHGLRQEAGFFSMINLINKSATIVGPLYGGLVLDVIGLQAGALPGEVPQDTLTGLIYALGLGVLPALLVSLALALKISMSESQVQAIQQALQVRRREESAAGG</sequence>
<feature type="transmembrane region" description="Helical" evidence="2">
    <location>
        <begin position="107"/>
        <end position="132"/>
    </location>
</feature>
<feature type="transmembrane region" description="Helical" evidence="2">
    <location>
        <begin position="399"/>
        <end position="419"/>
    </location>
</feature>
<proteinExistence type="inferred from homology"/>
<evidence type="ECO:0000313" key="4">
    <source>
        <dbReference type="Proteomes" id="UP000321039"/>
    </source>
</evidence>
<feature type="transmembrane region" description="Helical" evidence="2">
    <location>
        <begin position="23"/>
        <end position="56"/>
    </location>
</feature>
<comment type="caution">
    <text evidence="3">The sequence shown here is derived from an EMBL/GenBank/DDBJ whole genome shotgun (WGS) entry which is preliminary data.</text>
</comment>
<dbReference type="GO" id="GO:0005886">
    <property type="term" value="C:plasma membrane"/>
    <property type="evidence" value="ECO:0007669"/>
    <property type="project" value="TreeGrafter"/>
</dbReference>
<accession>A0A5C9A1W9</accession>
<feature type="transmembrane region" description="Helical" evidence="2">
    <location>
        <begin position="77"/>
        <end position="95"/>
    </location>
</feature>
<dbReference type="EMBL" id="VRZA01000003">
    <property type="protein sequence ID" value="TXS93994.1"/>
    <property type="molecule type" value="Genomic_DNA"/>
</dbReference>
<dbReference type="PANTHER" id="PTHR11328:SF24">
    <property type="entry name" value="MAJOR FACILITATOR SUPERFAMILY (MFS) PROFILE DOMAIN-CONTAINING PROTEIN"/>
    <property type="match status" value="1"/>
</dbReference>
<name>A0A5C9A1W9_9GAMM</name>
<dbReference type="Proteomes" id="UP000321039">
    <property type="component" value="Unassembled WGS sequence"/>
</dbReference>
<dbReference type="InterPro" id="IPR036259">
    <property type="entry name" value="MFS_trans_sf"/>
</dbReference>
<feature type="transmembrane region" description="Helical" evidence="2">
    <location>
        <begin position="339"/>
        <end position="357"/>
    </location>
</feature>
<dbReference type="GO" id="GO:0008643">
    <property type="term" value="P:carbohydrate transport"/>
    <property type="evidence" value="ECO:0007669"/>
    <property type="project" value="InterPro"/>
</dbReference>
<dbReference type="InterPro" id="IPR039672">
    <property type="entry name" value="MFS_2"/>
</dbReference>
<feature type="transmembrane region" description="Helical" evidence="2">
    <location>
        <begin position="153"/>
        <end position="173"/>
    </location>
</feature>
<feature type="transmembrane region" description="Helical" evidence="2">
    <location>
        <begin position="431"/>
        <end position="451"/>
    </location>
</feature>
<keyword evidence="2" id="KW-0812">Transmembrane</keyword>
<feature type="transmembrane region" description="Helical" evidence="2">
    <location>
        <begin position="185"/>
        <end position="205"/>
    </location>
</feature>
<evidence type="ECO:0000313" key="3">
    <source>
        <dbReference type="EMBL" id="TXS93994.1"/>
    </source>
</evidence>
<dbReference type="Gene3D" id="1.20.1250.20">
    <property type="entry name" value="MFS general substrate transporter like domains"/>
    <property type="match status" value="2"/>
</dbReference>
<dbReference type="PANTHER" id="PTHR11328">
    <property type="entry name" value="MAJOR FACILITATOR SUPERFAMILY DOMAIN-CONTAINING PROTEIN"/>
    <property type="match status" value="1"/>
</dbReference>
<dbReference type="GO" id="GO:0015293">
    <property type="term" value="F:symporter activity"/>
    <property type="evidence" value="ECO:0007669"/>
    <property type="project" value="InterPro"/>
</dbReference>
<reference evidence="3 4" key="1">
    <citation type="submission" date="2019-08" db="EMBL/GenBank/DDBJ databases">
        <title>Parahaliea maris sp. nov., isolated from the surface seawater.</title>
        <authorList>
            <person name="Liu Y."/>
        </authorList>
    </citation>
    <scope>NUCLEOTIDE SEQUENCE [LARGE SCALE GENOMIC DNA]</scope>
    <source>
        <strain evidence="3 4">HSLHS9</strain>
    </source>
</reference>
<dbReference type="SUPFAM" id="SSF103473">
    <property type="entry name" value="MFS general substrate transporter"/>
    <property type="match status" value="1"/>
</dbReference>
<organism evidence="3 4">
    <name type="scientific">Parahaliea maris</name>
    <dbReference type="NCBI Taxonomy" id="2716870"/>
    <lineage>
        <taxon>Bacteria</taxon>
        <taxon>Pseudomonadati</taxon>
        <taxon>Pseudomonadota</taxon>
        <taxon>Gammaproteobacteria</taxon>
        <taxon>Cellvibrionales</taxon>
        <taxon>Halieaceae</taxon>
        <taxon>Parahaliea</taxon>
    </lineage>
</organism>
<comment type="similarity">
    <text evidence="1">Belongs to the sodium:galactoside symporter (TC 2.A.2) family.</text>
</comment>
<evidence type="ECO:0000256" key="2">
    <source>
        <dbReference type="SAM" id="Phobius"/>
    </source>
</evidence>
<evidence type="ECO:0000256" key="1">
    <source>
        <dbReference type="ARBA" id="ARBA00009617"/>
    </source>
</evidence>
<feature type="transmembrane region" description="Helical" evidence="2">
    <location>
        <begin position="309"/>
        <end position="327"/>
    </location>
</feature>
<keyword evidence="2" id="KW-0472">Membrane</keyword>
<gene>
    <name evidence="3" type="ORF">FV139_10250</name>
</gene>
<feature type="transmembrane region" description="Helical" evidence="2">
    <location>
        <begin position="245"/>
        <end position="267"/>
    </location>
</feature>
<keyword evidence="4" id="KW-1185">Reference proteome</keyword>
<dbReference type="AlphaFoldDB" id="A0A5C9A1W9"/>
<feature type="transmembrane region" description="Helical" evidence="2">
    <location>
        <begin position="279"/>
        <end position="297"/>
    </location>
</feature>